<protein>
    <submittedName>
        <fullName evidence="3">Uncharacterized protein</fullName>
    </submittedName>
</protein>
<feature type="region of interest" description="Disordered" evidence="1">
    <location>
        <begin position="681"/>
        <end position="716"/>
    </location>
</feature>
<gene>
    <name evidence="3" type="ORF">GX51_03125</name>
</gene>
<comment type="caution">
    <text evidence="3">The sequence shown here is derived from an EMBL/GenBank/DDBJ whole genome shotgun (WGS) entry which is preliminary data.</text>
</comment>
<feature type="compositionally biased region" description="Polar residues" evidence="1">
    <location>
        <begin position="547"/>
        <end position="565"/>
    </location>
</feature>
<organism evidence="3 4">
    <name type="scientific">Blastomyces parvus</name>
    <dbReference type="NCBI Taxonomy" id="2060905"/>
    <lineage>
        <taxon>Eukaryota</taxon>
        <taxon>Fungi</taxon>
        <taxon>Dikarya</taxon>
        <taxon>Ascomycota</taxon>
        <taxon>Pezizomycotina</taxon>
        <taxon>Eurotiomycetes</taxon>
        <taxon>Eurotiomycetidae</taxon>
        <taxon>Onygenales</taxon>
        <taxon>Ajellomycetaceae</taxon>
        <taxon>Blastomyces</taxon>
    </lineage>
</organism>
<dbReference type="OrthoDB" id="5404940at2759"/>
<accession>A0A2B7X8D5</accession>
<keyword evidence="2" id="KW-1133">Transmembrane helix</keyword>
<feature type="transmembrane region" description="Helical" evidence="2">
    <location>
        <begin position="116"/>
        <end position="137"/>
    </location>
</feature>
<keyword evidence="4" id="KW-1185">Reference proteome</keyword>
<feature type="compositionally biased region" description="Polar residues" evidence="1">
    <location>
        <begin position="307"/>
        <end position="332"/>
    </location>
</feature>
<sequence>MGRVEPPFMYDAPSHNRFSGISDNFDPKAVTRASWTPREPRMERNGPLVNFNKHPDSYVVISDGKINKKTMSPKTKGRVKYTRIFQLVLRVCALIGALGVLFCVICINNTAGAVSWMIRVAPGVSILHTVYAIYHLARSSAARTPASSASYMLFASVMDAGLIPLYVFTGIIARVEHTSGTYGWGTLFKTKLAADKIIYTTFLACCVTAGIHLASLVISLYLAVIFRKISKLPPDMNPLEDNLTSRGHKRTKSNIAEIAEKHMSDSTIGSSNFNRGSLAKEPLMTPTRSVPFMHTRADSVEDMGESPRQSFYSAQSHRYSRSDLPSQQARQYEQSHHTPVGIARTMARGRAGTSSRPQSVVINTPPKSENSRPVSPETISRDPSGVSSISKENWFVHPSSPSPPLHADRVSPLPDRVGSPDMLGKDLGVKDWEDTNDSYGFDRSGTVIKHRSKENYSPLSSYYDDDENIYDKEHTENLYVYEHDLGGEKGGSGNNAYEGVQDDNTASAAAINPLEMNPPTPQPLEQQQLNSYGKTGSIRRIALTDVPNPSLNSPRYSTPVKSQNHGDVEPNYEVLSPFDIENDALAPQGLTPNSAMKTSTPSKKRWTLRGGKPSTYESLQADDDSDDGRDASPAHRDSDRKGRVVSNSGIDLGSGFGSGSPGYGSYIAGLGVGRRRDVSGKVAEEGRGGGVNTVAEEKEKTPVKPKGRRLSKSGGGEIKAAGWARFKGL</sequence>
<evidence type="ECO:0000313" key="3">
    <source>
        <dbReference type="EMBL" id="PGH05225.1"/>
    </source>
</evidence>
<evidence type="ECO:0000313" key="4">
    <source>
        <dbReference type="Proteomes" id="UP000224080"/>
    </source>
</evidence>
<feature type="compositionally biased region" description="Polar residues" evidence="1">
    <location>
        <begin position="266"/>
        <end position="275"/>
    </location>
</feature>
<evidence type="ECO:0000256" key="1">
    <source>
        <dbReference type="SAM" id="MobiDB-lite"/>
    </source>
</evidence>
<dbReference type="AlphaFoldDB" id="A0A2B7X8D5"/>
<feature type="transmembrane region" description="Helical" evidence="2">
    <location>
        <begin position="149"/>
        <end position="173"/>
    </location>
</feature>
<evidence type="ECO:0000256" key="2">
    <source>
        <dbReference type="SAM" id="Phobius"/>
    </source>
</evidence>
<feature type="compositionally biased region" description="Polar residues" evidence="1">
    <location>
        <begin position="590"/>
        <end position="601"/>
    </location>
</feature>
<name>A0A2B7X8D5_9EURO</name>
<feature type="compositionally biased region" description="Basic and acidic residues" evidence="1">
    <location>
        <begin position="628"/>
        <end position="642"/>
    </location>
</feature>
<keyword evidence="2" id="KW-0812">Transmembrane</keyword>
<feature type="transmembrane region" description="Helical" evidence="2">
    <location>
        <begin position="197"/>
        <end position="226"/>
    </location>
</feature>
<dbReference type="Proteomes" id="UP000224080">
    <property type="component" value="Unassembled WGS sequence"/>
</dbReference>
<feature type="region of interest" description="Disordered" evidence="1">
    <location>
        <begin position="266"/>
        <end position="408"/>
    </location>
</feature>
<dbReference type="EMBL" id="PDNC01000032">
    <property type="protein sequence ID" value="PGH05225.1"/>
    <property type="molecule type" value="Genomic_DNA"/>
</dbReference>
<feature type="region of interest" description="Disordered" evidence="1">
    <location>
        <begin position="584"/>
        <end position="656"/>
    </location>
</feature>
<keyword evidence="2" id="KW-0472">Membrane</keyword>
<feature type="transmembrane region" description="Helical" evidence="2">
    <location>
        <begin position="87"/>
        <end position="110"/>
    </location>
</feature>
<proteinExistence type="predicted"/>
<feature type="region of interest" description="Disordered" evidence="1">
    <location>
        <begin position="544"/>
        <end position="571"/>
    </location>
</feature>
<reference evidence="3 4" key="1">
    <citation type="submission" date="2017-10" db="EMBL/GenBank/DDBJ databases">
        <title>Comparative genomics in systemic dimorphic fungi from Ajellomycetaceae.</title>
        <authorList>
            <person name="Munoz J.F."/>
            <person name="Mcewen J.G."/>
            <person name="Clay O.K."/>
            <person name="Cuomo C.A."/>
        </authorList>
    </citation>
    <scope>NUCLEOTIDE SEQUENCE [LARGE SCALE GENOMIC DNA]</scope>
    <source>
        <strain evidence="3 4">UAMH130</strain>
    </source>
</reference>
<feature type="compositionally biased region" description="Polar residues" evidence="1">
    <location>
        <begin position="352"/>
        <end position="373"/>
    </location>
</feature>
<dbReference type="STRING" id="2060905.A0A2B7X8D5"/>